<protein>
    <submittedName>
        <fullName evidence="2">Uncharacterized protein</fullName>
    </submittedName>
</protein>
<dbReference type="EMBL" id="MU150378">
    <property type="protein sequence ID" value="KAF9457300.1"/>
    <property type="molecule type" value="Genomic_DNA"/>
</dbReference>
<proteinExistence type="predicted"/>
<keyword evidence="3" id="KW-1185">Reference proteome</keyword>
<gene>
    <name evidence="2" type="ORF">BDZ94DRAFT_1273639</name>
</gene>
<keyword evidence="1" id="KW-1133">Transmembrane helix</keyword>
<organism evidence="2 3">
    <name type="scientific">Collybia nuda</name>
    <dbReference type="NCBI Taxonomy" id="64659"/>
    <lineage>
        <taxon>Eukaryota</taxon>
        <taxon>Fungi</taxon>
        <taxon>Dikarya</taxon>
        <taxon>Basidiomycota</taxon>
        <taxon>Agaricomycotina</taxon>
        <taxon>Agaricomycetes</taxon>
        <taxon>Agaricomycetidae</taxon>
        <taxon>Agaricales</taxon>
        <taxon>Tricholomatineae</taxon>
        <taxon>Clitocybaceae</taxon>
        <taxon>Collybia</taxon>
    </lineage>
</organism>
<evidence type="ECO:0000313" key="2">
    <source>
        <dbReference type="EMBL" id="KAF9457300.1"/>
    </source>
</evidence>
<sequence length="79" mass="9012">MCFHRLSIPSVFLIPISYLIFSNVINYSKSDFPNMFSCSSRPHIQGNKNPFGAGWFQLELRSARCQAFGERHALGTKED</sequence>
<evidence type="ECO:0000313" key="3">
    <source>
        <dbReference type="Proteomes" id="UP000807353"/>
    </source>
</evidence>
<feature type="transmembrane region" description="Helical" evidence="1">
    <location>
        <begin position="6"/>
        <end position="25"/>
    </location>
</feature>
<keyword evidence="1" id="KW-0472">Membrane</keyword>
<evidence type="ECO:0000256" key="1">
    <source>
        <dbReference type="SAM" id="Phobius"/>
    </source>
</evidence>
<dbReference type="AlphaFoldDB" id="A0A9P6CCN1"/>
<keyword evidence="1" id="KW-0812">Transmembrane</keyword>
<name>A0A9P6CCN1_9AGAR</name>
<dbReference type="Proteomes" id="UP000807353">
    <property type="component" value="Unassembled WGS sequence"/>
</dbReference>
<accession>A0A9P6CCN1</accession>
<reference evidence="2" key="1">
    <citation type="submission" date="2020-11" db="EMBL/GenBank/DDBJ databases">
        <authorList>
            <consortium name="DOE Joint Genome Institute"/>
            <person name="Ahrendt S."/>
            <person name="Riley R."/>
            <person name="Andreopoulos W."/>
            <person name="Labutti K."/>
            <person name="Pangilinan J."/>
            <person name="Ruiz-Duenas F.J."/>
            <person name="Barrasa J.M."/>
            <person name="Sanchez-Garcia M."/>
            <person name="Camarero S."/>
            <person name="Miyauchi S."/>
            <person name="Serrano A."/>
            <person name="Linde D."/>
            <person name="Babiker R."/>
            <person name="Drula E."/>
            <person name="Ayuso-Fernandez I."/>
            <person name="Pacheco R."/>
            <person name="Padilla G."/>
            <person name="Ferreira P."/>
            <person name="Barriuso J."/>
            <person name="Kellner H."/>
            <person name="Castanera R."/>
            <person name="Alfaro M."/>
            <person name="Ramirez L."/>
            <person name="Pisabarro A.G."/>
            <person name="Kuo A."/>
            <person name="Tritt A."/>
            <person name="Lipzen A."/>
            <person name="He G."/>
            <person name="Yan M."/>
            <person name="Ng V."/>
            <person name="Cullen D."/>
            <person name="Martin F."/>
            <person name="Rosso M.-N."/>
            <person name="Henrissat B."/>
            <person name="Hibbett D."/>
            <person name="Martinez A.T."/>
            <person name="Grigoriev I.V."/>
        </authorList>
    </citation>
    <scope>NUCLEOTIDE SEQUENCE</scope>
    <source>
        <strain evidence="2">CBS 247.69</strain>
    </source>
</reference>
<comment type="caution">
    <text evidence="2">The sequence shown here is derived from an EMBL/GenBank/DDBJ whole genome shotgun (WGS) entry which is preliminary data.</text>
</comment>